<feature type="compositionally biased region" description="Low complexity" evidence="8">
    <location>
        <begin position="570"/>
        <end position="596"/>
    </location>
</feature>
<comment type="caution">
    <text evidence="10">The sequence shown here is derived from an EMBL/GenBank/DDBJ whole genome shotgun (WGS) entry which is preliminary data.</text>
</comment>
<dbReference type="Proteomes" id="UP000186583">
    <property type="component" value="Unassembled WGS sequence"/>
</dbReference>
<keyword evidence="6" id="KW-0206">Cytoskeleton</keyword>
<keyword evidence="4" id="KW-0493">Microtubule</keyword>
<protein>
    <submittedName>
        <fullName evidence="10">Nuclear distribution protein nudE-like protein 1</fullName>
    </submittedName>
</protein>
<feature type="domain" description="NUDE" evidence="9">
    <location>
        <begin position="131"/>
        <end position="301"/>
    </location>
</feature>
<feature type="region of interest" description="Disordered" evidence="8">
    <location>
        <begin position="216"/>
        <end position="338"/>
    </location>
</feature>
<feature type="compositionally biased region" description="Polar residues" evidence="8">
    <location>
        <begin position="216"/>
        <end position="232"/>
    </location>
</feature>
<dbReference type="EMBL" id="MPGH01000204">
    <property type="protein sequence ID" value="OLN83292.1"/>
    <property type="molecule type" value="Genomic_DNA"/>
</dbReference>
<evidence type="ECO:0000313" key="10">
    <source>
        <dbReference type="EMBL" id="OLN83292.1"/>
    </source>
</evidence>
<dbReference type="GO" id="GO:0005874">
    <property type="term" value="C:microtubule"/>
    <property type="evidence" value="ECO:0007669"/>
    <property type="project" value="UniProtKB-KW"/>
</dbReference>
<dbReference type="Pfam" id="PF04880">
    <property type="entry name" value="NUDE_C"/>
    <property type="match status" value="1"/>
</dbReference>
<evidence type="ECO:0000256" key="7">
    <source>
        <dbReference type="SAM" id="Coils"/>
    </source>
</evidence>
<proteinExistence type="inferred from homology"/>
<dbReference type="GO" id="GO:0047496">
    <property type="term" value="P:vesicle transport along microtubule"/>
    <property type="evidence" value="ECO:0007669"/>
    <property type="project" value="TreeGrafter"/>
</dbReference>
<feature type="coiled-coil region" evidence="7">
    <location>
        <begin position="12"/>
        <end position="194"/>
    </location>
</feature>
<dbReference type="GO" id="GO:0008017">
    <property type="term" value="F:microtubule binding"/>
    <property type="evidence" value="ECO:0007669"/>
    <property type="project" value="InterPro"/>
</dbReference>
<accession>A0A1Q8RG21</accession>
<feature type="region of interest" description="Disordered" evidence="8">
    <location>
        <begin position="359"/>
        <end position="606"/>
    </location>
</feature>
<evidence type="ECO:0000313" key="11">
    <source>
        <dbReference type="Proteomes" id="UP000186583"/>
    </source>
</evidence>
<keyword evidence="11" id="KW-1185">Reference proteome</keyword>
<dbReference type="GO" id="GO:0007020">
    <property type="term" value="P:microtubule nucleation"/>
    <property type="evidence" value="ECO:0007669"/>
    <property type="project" value="TreeGrafter"/>
</dbReference>
<gene>
    <name evidence="10" type="ORF">CCHL11_03161</name>
</gene>
<sequence length="606" mass="65799">MVDLPSSPPSEATSAQDALAWYKTQYESLEEELAEFRESSKELEAELEKDIDAAEKRERQLQQKAEALKYEVEEWKSKYNQAKKEANAAQNTLEKEITTLRDTNRTLQLKLRDIEVANDDFERQARNTTSSLEDLESKYNVAIERGVMMEEEIKIGEQERESLRIETQRLREELADLKIEAELLNGKLKKQEARHLSHISTDLSVLSSPIFDKTIGTSPGSTASSPMVSTPPDSEALPVAKKSQIHEPPSPPMSDVSISKPRKPLARTPVSAARKSRLPSAEHSITPKPRSFTTTITNRTPTNRTPGSRLSSMSVAPTRTPAPRTAPRSTSQRVPATNSLSHIRSLTAQMARLEARVHNARSKLPAPVTTPPRASPRSSVNGVASVTSTVTIRSRKRPTGSLSSSVRGSDTTPSNTSFSASTRSRHVSRLSTSGVSRLSFGPGPLPNRTPGAVGGAGAGVESESTVSRPSSRASISSYARPTSRAEMAPPRPVSRTSMTGARTPLGRPRSSLGGSYHGHSASISSRADIEEAIEDDEYRTPSRRGTFSRMEAESAISGIPAPTSSIPMPSSRRQSGGSVVSSGRRSSIGLRSSRIGPQDLVEEETY</sequence>
<dbReference type="AlphaFoldDB" id="A0A1Q8RG21"/>
<feature type="compositionally biased region" description="Polar residues" evidence="8">
    <location>
        <begin position="376"/>
        <end position="392"/>
    </location>
</feature>
<dbReference type="GO" id="GO:0051642">
    <property type="term" value="P:centrosome localization"/>
    <property type="evidence" value="ECO:0007669"/>
    <property type="project" value="TreeGrafter"/>
</dbReference>
<organism evidence="10 11">
    <name type="scientific">Colletotrichum chlorophyti</name>
    <dbReference type="NCBI Taxonomy" id="708187"/>
    <lineage>
        <taxon>Eukaryota</taxon>
        <taxon>Fungi</taxon>
        <taxon>Dikarya</taxon>
        <taxon>Ascomycota</taxon>
        <taxon>Pezizomycotina</taxon>
        <taxon>Sordariomycetes</taxon>
        <taxon>Hypocreomycetidae</taxon>
        <taxon>Glomerellales</taxon>
        <taxon>Glomerellaceae</taxon>
        <taxon>Colletotrichum</taxon>
    </lineage>
</organism>
<dbReference type="InterPro" id="IPR033494">
    <property type="entry name" value="NUDE"/>
</dbReference>
<dbReference type="STRING" id="708187.A0A1Q8RG21"/>
<feature type="compositionally biased region" description="Polar residues" evidence="8">
    <location>
        <begin position="400"/>
        <end position="422"/>
    </location>
</feature>
<dbReference type="OrthoDB" id="5877028at2759"/>
<evidence type="ECO:0000256" key="5">
    <source>
        <dbReference type="ARBA" id="ARBA00023054"/>
    </source>
</evidence>
<evidence type="ECO:0000256" key="2">
    <source>
        <dbReference type="ARBA" id="ARBA00007429"/>
    </source>
</evidence>
<evidence type="ECO:0000256" key="1">
    <source>
        <dbReference type="ARBA" id="ARBA00004245"/>
    </source>
</evidence>
<evidence type="ECO:0000256" key="6">
    <source>
        <dbReference type="ARBA" id="ARBA00023212"/>
    </source>
</evidence>
<feature type="compositionally biased region" description="Low complexity" evidence="8">
    <location>
        <begin position="293"/>
        <end position="306"/>
    </location>
</feature>
<evidence type="ECO:0000256" key="4">
    <source>
        <dbReference type="ARBA" id="ARBA00022701"/>
    </source>
</evidence>
<reference evidence="10 11" key="1">
    <citation type="submission" date="2016-11" db="EMBL/GenBank/DDBJ databases">
        <title>Draft Genome Assembly of Colletotrichum chlorophyti a pathogen of herbaceous plants.</title>
        <authorList>
            <person name="Gan P."/>
            <person name="Narusaka M."/>
            <person name="Tsushima A."/>
            <person name="Narusaka Y."/>
            <person name="Takano Y."/>
            <person name="Shirasu K."/>
        </authorList>
    </citation>
    <scope>NUCLEOTIDE SEQUENCE [LARGE SCALE GENOMIC DNA]</scope>
    <source>
        <strain evidence="10 11">NTL11</strain>
    </source>
</reference>
<dbReference type="GO" id="GO:0005871">
    <property type="term" value="C:kinesin complex"/>
    <property type="evidence" value="ECO:0007669"/>
    <property type="project" value="TreeGrafter"/>
</dbReference>
<comment type="subcellular location">
    <subcellularLocation>
        <location evidence="1">Cytoplasm</location>
        <location evidence="1">Cytoskeleton</location>
    </subcellularLocation>
</comment>
<feature type="compositionally biased region" description="Low complexity" evidence="8">
    <location>
        <begin position="316"/>
        <end position="328"/>
    </location>
</feature>
<evidence type="ECO:0000256" key="3">
    <source>
        <dbReference type="ARBA" id="ARBA00022490"/>
    </source>
</evidence>
<dbReference type="PANTHER" id="PTHR10921:SF1">
    <property type="entry name" value="NUCLEAR DISTRIBUTION PROTEIN NUDE HOMOLOG"/>
    <property type="match status" value="1"/>
</dbReference>
<keyword evidence="5 7" id="KW-0175">Coiled coil</keyword>
<comment type="similarity">
    <text evidence="2">Belongs to the nudE family.</text>
</comment>
<evidence type="ECO:0000259" key="9">
    <source>
        <dbReference type="Pfam" id="PF04880"/>
    </source>
</evidence>
<keyword evidence="3" id="KW-0963">Cytoplasm</keyword>
<feature type="compositionally biased region" description="Low complexity" evidence="8">
    <location>
        <begin position="459"/>
        <end position="477"/>
    </location>
</feature>
<dbReference type="SUPFAM" id="SSF57997">
    <property type="entry name" value="Tropomyosin"/>
    <property type="match status" value="1"/>
</dbReference>
<dbReference type="GO" id="GO:0000132">
    <property type="term" value="P:establishment of mitotic spindle orientation"/>
    <property type="evidence" value="ECO:0007669"/>
    <property type="project" value="TreeGrafter"/>
</dbReference>
<dbReference type="Gene3D" id="6.10.250.1080">
    <property type="match status" value="1"/>
</dbReference>
<dbReference type="GO" id="GO:0007059">
    <property type="term" value="P:chromosome segregation"/>
    <property type="evidence" value="ECO:0007669"/>
    <property type="project" value="TreeGrafter"/>
</dbReference>
<dbReference type="InterPro" id="IPR006964">
    <property type="entry name" value="NUDE_dom"/>
</dbReference>
<evidence type="ECO:0000256" key="8">
    <source>
        <dbReference type="SAM" id="MobiDB-lite"/>
    </source>
</evidence>
<feature type="compositionally biased region" description="Polar residues" evidence="8">
    <location>
        <begin position="329"/>
        <end position="338"/>
    </location>
</feature>
<dbReference type="GO" id="GO:0000776">
    <property type="term" value="C:kinetochore"/>
    <property type="evidence" value="ECO:0007669"/>
    <property type="project" value="TreeGrafter"/>
</dbReference>
<name>A0A1Q8RG21_9PEZI</name>
<dbReference type="PANTHER" id="PTHR10921">
    <property type="entry name" value="NUCLEAR DISTRIBUTION PROTEIN NUDE HOMOLOG 1"/>
    <property type="match status" value="1"/>
</dbReference>